<proteinExistence type="predicted"/>
<dbReference type="AlphaFoldDB" id="A0A6P8IH55"/>
<feature type="chain" id="PRO_5027996598" evidence="2">
    <location>
        <begin position="30"/>
        <end position="248"/>
    </location>
</feature>
<evidence type="ECO:0000256" key="2">
    <source>
        <dbReference type="SAM" id="SignalP"/>
    </source>
</evidence>
<dbReference type="RefSeq" id="XP_031566106.1">
    <property type="nucleotide sequence ID" value="XM_031710246.1"/>
</dbReference>
<gene>
    <name evidence="5" type="primary">LOC116301224</name>
</gene>
<keyword evidence="1" id="KW-1015">Disulfide bond</keyword>
<dbReference type="SMART" id="SM01039">
    <property type="entry name" value="BRICHOS"/>
    <property type="match status" value="1"/>
</dbReference>
<dbReference type="KEGG" id="aten:116301224"/>
<reference evidence="5" key="1">
    <citation type="submission" date="2025-08" db="UniProtKB">
        <authorList>
            <consortium name="RefSeq"/>
        </authorList>
    </citation>
    <scope>IDENTIFICATION</scope>
    <source>
        <tissue evidence="5">Tentacle</tissue>
    </source>
</reference>
<dbReference type="GeneID" id="116301224"/>
<protein>
    <submittedName>
        <fullName evidence="5">Uncharacterized protein LOC116301224 isoform X1</fullName>
    </submittedName>
</protein>
<evidence type="ECO:0000313" key="4">
    <source>
        <dbReference type="Proteomes" id="UP000515163"/>
    </source>
</evidence>
<dbReference type="Gene3D" id="3.30.390.150">
    <property type="match status" value="1"/>
</dbReference>
<dbReference type="InParanoid" id="A0A6P8IH55"/>
<evidence type="ECO:0000259" key="3">
    <source>
        <dbReference type="PROSITE" id="PS50869"/>
    </source>
</evidence>
<sequence length="248" mass="28739">MIDQERPEMSRKTVFRYLVLIVLVSWTRAEIIPNDEQWFEIIDTPPLGRRSGPVKDFWIRVKEGTTFVDENIRIDTASKTERFHILSYDKVDEGIILNDFTKNWTIIKLPKKKQCFLQKLNPSIPPPQKLKSNIEKVIAFNGTNNTINIDISEKSSWKVKDVVLNRNILSNEMNNLCSNIPVYEIFRTSGQLYLQGLKRQGRSPSFRRAACGGVVCSHYWQLYCKAYVAGKGCIWVKIKRYGCQNITC</sequence>
<dbReference type="Pfam" id="PF04089">
    <property type="entry name" value="BRICHOS"/>
    <property type="match status" value="1"/>
</dbReference>
<dbReference type="PROSITE" id="PS50869">
    <property type="entry name" value="BRICHOS"/>
    <property type="match status" value="1"/>
</dbReference>
<feature type="domain" description="BRICHOS" evidence="3">
    <location>
        <begin position="88"/>
        <end position="185"/>
    </location>
</feature>
<keyword evidence="4" id="KW-1185">Reference proteome</keyword>
<dbReference type="InterPro" id="IPR007084">
    <property type="entry name" value="BRICHOS_dom"/>
</dbReference>
<dbReference type="OrthoDB" id="5955299at2759"/>
<feature type="signal peptide" evidence="2">
    <location>
        <begin position="1"/>
        <end position="29"/>
    </location>
</feature>
<name>A0A6P8IH55_ACTTE</name>
<evidence type="ECO:0000313" key="5">
    <source>
        <dbReference type="RefSeq" id="XP_031566106.1"/>
    </source>
</evidence>
<accession>A0A6P8IH55</accession>
<organism evidence="4 5">
    <name type="scientific">Actinia tenebrosa</name>
    <name type="common">Australian red waratah sea anemone</name>
    <dbReference type="NCBI Taxonomy" id="6105"/>
    <lineage>
        <taxon>Eukaryota</taxon>
        <taxon>Metazoa</taxon>
        <taxon>Cnidaria</taxon>
        <taxon>Anthozoa</taxon>
        <taxon>Hexacorallia</taxon>
        <taxon>Actiniaria</taxon>
        <taxon>Actiniidae</taxon>
        <taxon>Actinia</taxon>
    </lineage>
</organism>
<evidence type="ECO:0000256" key="1">
    <source>
        <dbReference type="ARBA" id="ARBA00023157"/>
    </source>
</evidence>
<dbReference type="Proteomes" id="UP000515163">
    <property type="component" value="Unplaced"/>
</dbReference>
<keyword evidence="2" id="KW-0732">Signal</keyword>